<reference evidence="3 4" key="1">
    <citation type="submission" date="2015-08" db="EMBL/GenBank/DDBJ databases">
        <authorList>
            <person name="Babu N.S."/>
            <person name="Beckwith C.J."/>
            <person name="Beseler K.G."/>
            <person name="Brison A."/>
            <person name="Carone J.V."/>
            <person name="Caskin T.P."/>
            <person name="Diamond M."/>
            <person name="Durham M.E."/>
            <person name="Foxe J.M."/>
            <person name="Go M."/>
            <person name="Henderson B.A."/>
            <person name="Jones I.B."/>
            <person name="McGettigan J.A."/>
            <person name="Micheletti S.J."/>
            <person name="Nasrallah M.E."/>
            <person name="Ortiz D."/>
            <person name="Piller C.R."/>
            <person name="Privatt S.R."/>
            <person name="Schneider S.L."/>
            <person name="Sharp S."/>
            <person name="Smith T.C."/>
            <person name="Stanton J.D."/>
            <person name="Ullery H.E."/>
            <person name="Wilson R.J."/>
            <person name="Serrano M.G."/>
            <person name="Buck G."/>
            <person name="Lee V."/>
            <person name="Wang Y."/>
            <person name="Carvalho R."/>
            <person name="Voegtly L."/>
            <person name="Shi R."/>
            <person name="Duckworth R."/>
            <person name="Johnson A."/>
            <person name="Loviza R."/>
            <person name="Walstead R."/>
            <person name="Shah Z."/>
            <person name="Kiflezghi M."/>
            <person name="Wade K."/>
            <person name="Ball S.L."/>
            <person name="Bradley K.W."/>
            <person name="Asai D.J."/>
            <person name="Bowman C.A."/>
            <person name="Russell D.A."/>
            <person name="Pope W.H."/>
            <person name="Jacobs-Sera D."/>
            <person name="Hendrix R.W."/>
            <person name="Hatfull G.F."/>
        </authorList>
    </citation>
    <scope>NUCLEOTIDE SEQUENCE [LARGE SCALE GENOMIC DNA]</scope>
    <source>
        <strain evidence="3 4">DSM 27710</strain>
    </source>
</reference>
<dbReference type="PANTHER" id="PTHR21666">
    <property type="entry name" value="PEPTIDASE-RELATED"/>
    <property type="match status" value="1"/>
</dbReference>
<dbReference type="RefSeq" id="WP_050725725.1">
    <property type="nucleotide sequence ID" value="NZ_CP012332.1"/>
</dbReference>
<evidence type="ECO:0000313" key="4">
    <source>
        <dbReference type="Proteomes" id="UP000055590"/>
    </source>
</evidence>
<sequence length="358" mass="38457">MAINENLLNPRRRSPLAVPLVVVALFALVGGAFLLGRASAPEAGREPATAAATAAPAAADADADDTDVDAAVAAIPPPSAHTAMGDPLPGTKGLRRLDVKVQGSLSATINGVIGAEVGDPLALVTSRLLVWWLDVARDLRPGDHLELIYELPENSEPVVHALRFRSGKQGRRFEAYRHQLPSSRFAHYYDEDGKEVEQRLESSPIDAYEQVTSLLKDGRRHKGVDFKAPVGTPVTMPWAGVVRRKNWNYRANGGSLEIEDTRGRRILFLHLSEIAKGIDAGTRVAKGQKVALSGNTGRSTAPHLHYQVMSSAGKVLDPFDLHETYRRAIPAGEKDGYLAAVRDLSAHFAGADLAADAP</sequence>
<dbReference type="OrthoDB" id="5489603at2"/>
<dbReference type="EMBL" id="CP012332">
    <property type="protein sequence ID" value="AKU91412.1"/>
    <property type="molecule type" value="Genomic_DNA"/>
</dbReference>
<evidence type="ECO:0000256" key="1">
    <source>
        <dbReference type="SAM" id="Phobius"/>
    </source>
</evidence>
<feature type="transmembrane region" description="Helical" evidence="1">
    <location>
        <begin position="16"/>
        <end position="35"/>
    </location>
</feature>
<accession>A0A0K1PD34</accession>
<dbReference type="Pfam" id="PF01551">
    <property type="entry name" value="Peptidase_M23"/>
    <property type="match status" value="1"/>
</dbReference>
<keyword evidence="1" id="KW-0812">Transmembrane</keyword>
<dbReference type="STRING" id="1391653.AKJ08_1799"/>
<dbReference type="InterPro" id="IPR050570">
    <property type="entry name" value="Cell_wall_metabolism_enzyme"/>
</dbReference>
<gene>
    <name evidence="3" type="ORF">AKJ08_1799</name>
</gene>
<dbReference type="InterPro" id="IPR011055">
    <property type="entry name" value="Dup_hybrid_motif"/>
</dbReference>
<evidence type="ECO:0000259" key="2">
    <source>
        <dbReference type="Pfam" id="PF01551"/>
    </source>
</evidence>
<keyword evidence="1" id="KW-0472">Membrane</keyword>
<dbReference type="GO" id="GO:0004222">
    <property type="term" value="F:metalloendopeptidase activity"/>
    <property type="evidence" value="ECO:0007669"/>
    <property type="project" value="TreeGrafter"/>
</dbReference>
<dbReference type="Gene3D" id="2.70.70.10">
    <property type="entry name" value="Glucose Permease (Domain IIA)"/>
    <property type="match status" value="1"/>
</dbReference>
<evidence type="ECO:0000313" key="3">
    <source>
        <dbReference type="EMBL" id="AKU91412.1"/>
    </source>
</evidence>
<protein>
    <submittedName>
        <fullName evidence="3">M23 peptidase domain protein</fullName>
    </submittedName>
</protein>
<dbReference type="CDD" id="cd12797">
    <property type="entry name" value="M23_peptidase"/>
    <property type="match status" value="1"/>
</dbReference>
<keyword evidence="1" id="KW-1133">Transmembrane helix</keyword>
<dbReference type="KEGG" id="vin:AKJ08_1799"/>
<keyword evidence="4" id="KW-1185">Reference proteome</keyword>
<dbReference type="InterPro" id="IPR016047">
    <property type="entry name" value="M23ase_b-sheet_dom"/>
</dbReference>
<dbReference type="Gene3D" id="3.10.450.350">
    <property type="match status" value="1"/>
</dbReference>
<dbReference type="AlphaFoldDB" id="A0A0K1PD34"/>
<organism evidence="3 4">
    <name type="scientific">Vulgatibacter incomptus</name>
    <dbReference type="NCBI Taxonomy" id="1391653"/>
    <lineage>
        <taxon>Bacteria</taxon>
        <taxon>Pseudomonadati</taxon>
        <taxon>Myxococcota</taxon>
        <taxon>Myxococcia</taxon>
        <taxon>Myxococcales</taxon>
        <taxon>Cystobacterineae</taxon>
        <taxon>Vulgatibacteraceae</taxon>
        <taxon>Vulgatibacter</taxon>
    </lineage>
</organism>
<name>A0A0K1PD34_9BACT</name>
<feature type="domain" description="M23ase beta-sheet core" evidence="2">
    <location>
        <begin position="220"/>
        <end position="318"/>
    </location>
</feature>
<proteinExistence type="predicted"/>
<dbReference type="SUPFAM" id="SSF51261">
    <property type="entry name" value="Duplicated hybrid motif"/>
    <property type="match status" value="1"/>
</dbReference>
<dbReference type="PANTHER" id="PTHR21666:SF270">
    <property type="entry name" value="MUREIN HYDROLASE ACTIVATOR ENVC"/>
    <property type="match status" value="1"/>
</dbReference>
<dbReference type="Proteomes" id="UP000055590">
    <property type="component" value="Chromosome"/>
</dbReference>